<evidence type="ECO:0000259" key="2">
    <source>
        <dbReference type="PROSITE" id="PS51371"/>
    </source>
</evidence>
<evidence type="ECO:0000313" key="3">
    <source>
        <dbReference type="EMBL" id="NBG65144.1"/>
    </source>
</evidence>
<dbReference type="EMBL" id="WWNE01000004">
    <property type="protein sequence ID" value="NBG65144.1"/>
    <property type="molecule type" value="Genomic_DNA"/>
</dbReference>
<dbReference type="SUPFAM" id="SSF54631">
    <property type="entry name" value="CBS-domain pair"/>
    <property type="match status" value="1"/>
</dbReference>
<proteinExistence type="predicted"/>
<feature type="domain" description="CBS" evidence="2">
    <location>
        <begin position="7"/>
        <end position="67"/>
    </location>
</feature>
<accession>A0A6N9NH41</accession>
<dbReference type="SMART" id="SM00116">
    <property type="entry name" value="CBS"/>
    <property type="match status" value="2"/>
</dbReference>
<dbReference type="Pfam" id="PF00571">
    <property type="entry name" value="CBS"/>
    <property type="match status" value="1"/>
</dbReference>
<reference evidence="3 4" key="1">
    <citation type="submission" date="2019-12" db="EMBL/GenBank/DDBJ databases">
        <authorList>
            <person name="Zhao J."/>
        </authorList>
    </citation>
    <scope>NUCLEOTIDE SEQUENCE [LARGE SCALE GENOMIC DNA]</scope>
    <source>
        <strain evidence="3 4">S-15</strain>
    </source>
</reference>
<protein>
    <submittedName>
        <fullName evidence="3">CBS domain-containing protein</fullName>
    </submittedName>
</protein>
<dbReference type="InterPro" id="IPR046342">
    <property type="entry name" value="CBS_dom_sf"/>
</dbReference>
<keyword evidence="4" id="KW-1185">Reference proteome</keyword>
<organism evidence="3 4">
    <name type="scientific">Acidiluteibacter ferrifornacis</name>
    <dbReference type="NCBI Taxonomy" id="2692424"/>
    <lineage>
        <taxon>Bacteria</taxon>
        <taxon>Pseudomonadati</taxon>
        <taxon>Bacteroidota</taxon>
        <taxon>Flavobacteriia</taxon>
        <taxon>Flavobacteriales</taxon>
        <taxon>Cryomorphaceae</taxon>
        <taxon>Acidiluteibacter</taxon>
    </lineage>
</organism>
<evidence type="ECO:0000313" key="4">
    <source>
        <dbReference type="Proteomes" id="UP000470771"/>
    </source>
</evidence>
<keyword evidence="1" id="KW-0129">CBS domain</keyword>
<dbReference type="RefSeq" id="WP_160632004.1">
    <property type="nucleotide sequence ID" value="NZ_WWNE01000004.1"/>
</dbReference>
<dbReference type="AlphaFoldDB" id="A0A6N9NH41"/>
<dbReference type="Gene3D" id="3.10.580.10">
    <property type="entry name" value="CBS-domain"/>
    <property type="match status" value="1"/>
</dbReference>
<gene>
    <name evidence="3" type="ORF">GQN54_03390</name>
</gene>
<dbReference type="CDD" id="cd17783">
    <property type="entry name" value="CBS_pair_bac"/>
    <property type="match status" value="1"/>
</dbReference>
<name>A0A6N9NH41_9FLAO</name>
<dbReference type="Proteomes" id="UP000470771">
    <property type="component" value="Unassembled WGS sequence"/>
</dbReference>
<dbReference type="PROSITE" id="PS51371">
    <property type="entry name" value="CBS"/>
    <property type="match status" value="1"/>
</dbReference>
<dbReference type="InterPro" id="IPR000644">
    <property type="entry name" value="CBS_dom"/>
</dbReference>
<evidence type="ECO:0000256" key="1">
    <source>
        <dbReference type="PROSITE-ProRule" id="PRU00703"/>
    </source>
</evidence>
<comment type="caution">
    <text evidence="3">The sequence shown here is derived from an EMBL/GenBank/DDBJ whole genome shotgun (WGS) entry which is preliminary data.</text>
</comment>
<sequence>MLAIDLITDEIPPLKTSDTGEKALLWMEEFKVNELPIVNHNEFLGLVTENDILDANTPKEALGNHELSIEKPMVYAHEHIYAVIGKVSELKLSLIPVLDAQNNYLGTITLSKLIDRISHIAAIDEPGGIVELELNSNDYSMIEIANIIESNDAKILSSYITQVPDSTKLEVTIKTNQEDLSGILQTFNRYQYTIVASFHKSSADDELRQRYDAFMHYLNI</sequence>